<reference evidence="2 3" key="1">
    <citation type="submission" date="2023-02" db="EMBL/GenBank/DDBJ databases">
        <title>Genome sequence of Mucilaginibacter jinjuensis strain KACC 16571.</title>
        <authorList>
            <person name="Kim S."/>
            <person name="Heo J."/>
            <person name="Kwon S.-W."/>
        </authorList>
    </citation>
    <scope>NUCLEOTIDE SEQUENCE [LARGE SCALE GENOMIC DNA]</scope>
    <source>
        <strain evidence="2 3">KACC 16571</strain>
    </source>
</reference>
<dbReference type="RefSeq" id="WP_273628078.1">
    <property type="nucleotide sequence ID" value="NZ_CP117167.1"/>
</dbReference>
<accession>A0ABY7T2D5</accession>
<name>A0ABY7T2D5_9SPHI</name>
<feature type="chain" id="PRO_5045740609" evidence="1">
    <location>
        <begin position="20"/>
        <end position="160"/>
    </location>
</feature>
<feature type="signal peptide" evidence="1">
    <location>
        <begin position="1"/>
        <end position="19"/>
    </location>
</feature>
<organism evidence="2 3">
    <name type="scientific">Mucilaginibacter jinjuensis</name>
    <dbReference type="NCBI Taxonomy" id="1176721"/>
    <lineage>
        <taxon>Bacteria</taxon>
        <taxon>Pseudomonadati</taxon>
        <taxon>Bacteroidota</taxon>
        <taxon>Sphingobacteriia</taxon>
        <taxon>Sphingobacteriales</taxon>
        <taxon>Sphingobacteriaceae</taxon>
        <taxon>Mucilaginibacter</taxon>
    </lineage>
</organism>
<dbReference type="EMBL" id="CP117167">
    <property type="protein sequence ID" value="WCT09983.1"/>
    <property type="molecule type" value="Genomic_DNA"/>
</dbReference>
<evidence type="ECO:0000256" key="1">
    <source>
        <dbReference type="SAM" id="SignalP"/>
    </source>
</evidence>
<evidence type="ECO:0000313" key="2">
    <source>
        <dbReference type="EMBL" id="WCT09983.1"/>
    </source>
</evidence>
<proteinExistence type="predicted"/>
<gene>
    <name evidence="2" type="ORF">PQO05_14720</name>
</gene>
<dbReference type="Proteomes" id="UP001216139">
    <property type="component" value="Chromosome"/>
</dbReference>
<evidence type="ECO:0000313" key="3">
    <source>
        <dbReference type="Proteomes" id="UP001216139"/>
    </source>
</evidence>
<protein>
    <submittedName>
        <fullName evidence="2">Uncharacterized protein</fullName>
    </submittedName>
</protein>
<keyword evidence="3" id="KW-1185">Reference proteome</keyword>
<keyword evidence="1" id="KW-0732">Signal</keyword>
<sequence length="160" mass="18313">MKRIILAAIVTLFTVSAFAQVSNEDLAIVQSVFQKQKADLVKQNIQMTAAQSKQFWPLYENYEAKRLALSKKRAAIVNDYLKGYDTMKGQAFSALAVRTFANDRAFTDLQSSYFPKFASTIGDKNAVKFYQLENYLQQIVRLKVQDNIPFIDELDKTKHN</sequence>